<keyword evidence="3" id="KW-1185">Reference proteome</keyword>
<protein>
    <recommendedName>
        <fullName evidence="4">Histidine kinase</fullName>
    </recommendedName>
</protein>
<dbReference type="RefSeq" id="WP_113695927.1">
    <property type="nucleotide sequence ID" value="NZ_CP015163.1"/>
</dbReference>
<proteinExistence type="predicted"/>
<accession>A0A344LFP2</accession>
<feature type="compositionally biased region" description="Basic and acidic residues" evidence="1">
    <location>
        <begin position="18"/>
        <end position="31"/>
    </location>
</feature>
<dbReference type="Proteomes" id="UP000250434">
    <property type="component" value="Chromosome"/>
</dbReference>
<evidence type="ECO:0000256" key="1">
    <source>
        <dbReference type="SAM" id="MobiDB-lite"/>
    </source>
</evidence>
<evidence type="ECO:0000313" key="2">
    <source>
        <dbReference type="EMBL" id="AXB46866.1"/>
    </source>
</evidence>
<dbReference type="AlphaFoldDB" id="A0A344LFP2"/>
<name>A0A344LFP2_9PSEU</name>
<dbReference type="KEGG" id="aab:A4R43_34120"/>
<feature type="compositionally biased region" description="Basic and acidic residues" evidence="1">
    <location>
        <begin position="45"/>
        <end position="67"/>
    </location>
</feature>
<gene>
    <name evidence="2" type="ORF">A4R43_34120</name>
</gene>
<reference evidence="2 3" key="1">
    <citation type="submission" date="2016-04" db="EMBL/GenBank/DDBJ databases">
        <title>Complete genome sequence and analysis of deep-sea sediment isolate, Amycolatopsis sp. WP1.</title>
        <authorList>
            <person name="Wang H."/>
            <person name="Chen S."/>
            <person name="Wu Q."/>
        </authorList>
    </citation>
    <scope>NUCLEOTIDE SEQUENCE [LARGE SCALE GENOMIC DNA]</scope>
    <source>
        <strain evidence="2 3">WP1</strain>
    </source>
</reference>
<feature type="compositionally biased region" description="Pro residues" evidence="1">
    <location>
        <begin position="101"/>
        <end position="123"/>
    </location>
</feature>
<dbReference type="OrthoDB" id="3638423at2"/>
<dbReference type="EMBL" id="CP015163">
    <property type="protein sequence ID" value="AXB46866.1"/>
    <property type="molecule type" value="Genomic_DNA"/>
</dbReference>
<evidence type="ECO:0008006" key="4">
    <source>
        <dbReference type="Google" id="ProtNLM"/>
    </source>
</evidence>
<feature type="region of interest" description="Disordered" evidence="1">
    <location>
        <begin position="16"/>
        <end position="146"/>
    </location>
</feature>
<evidence type="ECO:0000313" key="3">
    <source>
        <dbReference type="Proteomes" id="UP000250434"/>
    </source>
</evidence>
<sequence length="146" mass="16072">MSVEDRLRAARAALSALSREREEQRALREQRLVTAQGKSAAALGERMHELNEALRQQVEQKRREDKAGGWATSSTLADDSEKDENYEFLQFDEPKAASPTWTPPPAAPPPPPPPPAPAAPAAPAPRRRAAAADEDEDFAEHKWWAG</sequence>
<organism evidence="2 3">
    <name type="scientific">Amycolatopsis albispora</name>
    <dbReference type="NCBI Taxonomy" id="1804986"/>
    <lineage>
        <taxon>Bacteria</taxon>
        <taxon>Bacillati</taxon>
        <taxon>Actinomycetota</taxon>
        <taxon>Actinomycetes</taxon>
        <taxon>Pseudonocardiales</taxon>
        <taxon>Pseudonocardiaceae</taxon>
        <taxon>Amycolatopsis</taxon>
    </lineage>
</organism>